<evidence type="ECO:0000259" key="1">
    <source>
        <dbReference type="Pfam" id="PF11871"/>
    </source>
</evidence>
<dbReference type="InterPro" id="IPR021812">
    <property type="entry name" value="DUF3391"/>
</dbReference>
<keyword evidence="3" id="KW-1185">Reference proteome</keyword>
<accession>A0A6N0HT24</accession>
<proteinExistence type="predicted"/>
<dbReference type="AlphaFoldDB" id="A0A6N0HT24"/>
<reference evidence="2 3" key="1">
    <citation type="submission" date="2020-05" db="EMBL/GenBank/DDBJ databases">
        <title>Horizontal transmission and recombination maintain forever young bacterial symbiont genomes.</title>
        <authorList>
            <person name="Russell S.L."/>
            <person name="Pepper-Tunick E."/>
            <person name="Svedberg J."/>
            <person name="Byrne A."/>
            <person name="Ruelas Castillo J."/>
            <person name="Vollmers C."/>
            <person name="Beinart R.A."/>
            <person name="Corbett-Detig R."/>
        </authorList>
    </citation>
    <scope>NUCLEOTIDE SEQUENCE [LARGE SCALE GENOMIC DNA]</scope>
    <source>
        <strain evidence="2">Santa_Monica_outfall</strain>
    </source>
</reference>
<dbReference type="EMBL" id="CP054491">
    <property type="protein sequence ID" value="QKQ25371.1"/>
    <property type="molecule type" value="Genomic_DNA"/>
</dbReference>
<dbReference type="RefSeq" id="WP_174672690.1">
    <property type="nucleotide sequence ID" value="NZ_CP054491.1"/>
</dbReference>
<dbReference type="Proteomes" id="UP000509658">
    <property type="component" value="Chromosome"/>
</dbReference>
<gene>
    <name evidence="2" type="ORF">HUE57_03010</name>
</gene>
<organism evidence="2 3">
    <name type="scientific">Candidatus Reidiella endopervernicosa</name>
    <dbReference type="NCBI Taxonomy" id="2738883"/>
    <lineage>
        <taxon>Bacteria</taxon>
        <taxon>Pseudomonadati</taxon>
        <taxon>Pseudomonadota</taxon>
        <taxon>Gammaproteobacteria</taxon>
        <taxon>Candidatus Reidiella</taxon>
    </lineage>
</organism>
<evidence type="ECO:0000313" key="3">
    <source>
        <dbReference type="Proteomes" id="UP000509658"/>
    </source>
</evidence>
<protein>
    <submittedName>
        <fullName evidence="2">DUF3391 domain-containing protein</fullName>
    </submittedName>
</protein>
<name>A0A6N0HT24_9GAMM</name>
<evidence type="ECO:0000313" key="2">
    <source>
        <dbReference type="EMBL" id="QKQ25371.1"/>
    </source>
</evidence>
<feature type="domain" description="DUF3391" evidence="1">
    <location>
        <begin position="6"/>
        <end position="42"/>
    </location>
</feature>
<sequence>MSLDKVKVSVGDLKKGMFVADLDRPWLDTPFPFQGFIVTHEDIPRPLTAMDSEAKAVSPR</sequence>
<dbReference type="KEGG" id="rev:HUE57_03010"/>
<dbReference type="Pfam" id="PF11871">
    <property type="entry name" value="DUF3391"/>
    <property type="match status" value="1"/>
</dbReference>